<dbReference type="AlphaFoldDB" id="A0A419PLA5"/>
<keyword evidence="2" id="KW-1185">Reference proteome</keyword>
<accession>A0A419PLA5</accession>
<organism evidence="1 2">
    <name type="scientific">Clonorchis sinensis</name>
    <name type="common">Chinese liver fluke</name>
    <dbReference type="NCBI Taxonomy" id="79923"/>
    <lineage>
        <taxon>Eukaryota</taxon>
        <taxon>Metazoa</taxon>
        <taxon>Spiralia</taxon>
        <taxon>Lophotrochozoa</taxon>
        <taxon>Platyhelminthes</taxon>
        <taxon>Trematoda</taxon>
        <taxon>Digenea</taxon>
        <taxon>Opisthorchiida</taxon>
        <taxon>Opisthorchiata</taxon>
        <taxon>Opisthorchiidae</taxon>
        <taxon>Clonorchis</taxon>
    </lineage>
</organism>
<evidence type="ECO:0000313" key="2">
    <source>
        <dbReference type="Proteomes" id="UP000286415"/>
    </source>
</evidence>
<protein>
    <submittedName>
        <fullName evidence="1">Uncharacterized protein</fullName>
    </submittedName>
</protein>
<proteinExistence type="predicted"/>
<dbReference type="EMBL" id="NIRI02000042">
    <property type="protein sequence ID" value="KAG5450338.1"/>
    <property type="molecule type" value="Genomic_DNA"/>
</dbReference>
<sequence length="106" mass="11896">MQVHKSFSDVPDSDVNIVFGWAAGTDTAAQVDEFVYCFSRLIRKHEAPALPPSFAAALYTLRTLNREAVLSSVPQRKKSALRTKEACPAYFRMWTLKADRALGFEN</sequence>
<name>A0A419PLA5_CLOSI</name>
<dbReference type="InParanoid" id="A0A419PLA5"/>
<reference evidence="1 2" key="1">
    <citation type="journal article" date="2018" name="Biotechnol. Adv.">
        <title>Improved genomic resources and new bioinformatic workflow for the carcinogenic parasite Clonorchis sinensis: Biotechnological implications.</title>
        <authorList>
            <person name="Wang D."/>
            <person name="Korhonen P.K."/>
            <person name="Gasser R.B."/>
            <person name="Young N.D."/>
        </authorList>
    </citation>
    <scope>NUCLEOTIDE SEQUENCE [LARGE SCALE GENOMIC DNA]</scope>
    <source>
        <strain evidence="1">Cs-k2</strain>
    </source>
</reference>
<gene>
    <name evidence="1" type="ORF">CSKR_110174</name>
</gene>
<comment type="caution">
    <text evidence="1">The sequence shown here is derived from an EMBL/GenBank/DDBJ whole genome shotgun (WGS) entry which is preliminary data.</text>
</comment>
<evidence type="ECO:0000313" key="1">
    <source>
        <dbReference type="EMBL" id="KAG5450338.1"/>
    </source>
</evidence>
<reference evidence="1 2" key="2">
    <citation type="journal article" date="2021" name="Genomics">
        <title>High-quality reference genome for Clonorchis sinensis.</title>
        <authorList>
            <person name="Young N.D."/>
            <person name="Stroehlein A.J."/>
            <person name="Kinkar L."/>
            <person name="Wang T."/>
            <person name="Sohn W.M."/>
            <person name="Chang B.C.H."/>
            <person name="Kaur P."/>
            <person name="Weisz D."/>
            <person name="Dudchenko O."/>
            <person name="Aiden E.L."/>
            <person name="Korhonen P.K."/>
            <person name="Gasser R.B."/>
        </authorList>
    </citation>
    <scope>NUCLEOTIDE SEQUENCE [LARGE SCALE GENOMIC DNA]</scope>
    <source>
        <strain evidence="1">Cs-k2</strain>
    </source>
</reference>
<dbReference type="Proteomes" id="UP000286415">
    <property type="component" value="Unassembled WGS sequence"/>
</dbReference>